<name>A0A855MIQ1_9GAMM</name>
<protein>
    <submittedName>
        <fullName evidence="2">Uncharacterized protein</fullName>
    </submittedName>
</protein>
<evidence type="ECO:0000313" key="2">
    <source>
        <dbReference type="EMBL" id="POY51256.1"/>
    </source>
</evidence>
<reference evidence="2" key="1">
    <citation type="submission" date="2017-12" db="EMBL/GenBank/DDBJ databases">
        <title>First report on the novel genomospecies/subspecies of Pectobacterium carotovorum in Russia.</title>
        <authorList>
            <person name="Shirshikov F.V."/>
            <person name="Miroshnikov K."/>
            <person name="Toshakov S.V."/>
            <person name="Kabanova A.P."/>
            <person name="Barannik A.P."/>
            <person name="Shneider M."/>
            <person name="Ignatov A.N."/>
            <person name="Miroshnikov K.A."/>
        </authorList>
    </citation>
    <scope>NUCLEOTIDE SEQUENCE [LARGE SCALE GENOMIC DNA]</scope>
    <source>
        <strain evidence="2">F131</strain>
    </source>
</reference>
<proteinExistence type="predicted"/>
<gene>
    <name evidence="2" type="ORF">F131LOC_00768</name>
</gene>
<keyword evidence="1" id="KW-0472">Membrane</keyword>
<sequence>MPLLWNSSGYNTACRHRQIDFLFVLDLLFLFFSLFDYHHHDHIHRTMLPEQ</sequence>
<accession>A0A855MIQ1</accession>
<keyword evidence="1" id="KW-0812">Transmembrane</keyword>
<comment type="caution">
    <text evidence="2">The sequence shown here is derived from an EMBL/GenBank/DDBJ whole genome shotgun (WGS) entry which is preliminary data.</text>
</comment>
<organism evidence="2">
    <name type="scientific">Pectobacterium versatile</name>
    <dbReference type="NCBI Taxonomy" id="2488639"/>
    <lineage>
        <taxon>Bacteria</taxon>
        <taxon>Pseudomonadati</taxon>
        <taxon>Pseudomonadota</taxon>
        <taxon>Gammaproteobacteria</taxon>
        <taxon>Enterobacterales</taxon>
        <taxon>Pectobacteriaceae</taxon>
        <taxon>Pectobacterium</taxon>
    </lineage>
</organism>
<feature type="transmembrane region" description="Helical" evidence="1">
    <location>
        <begin position="20"/>
        <end position="37"/>
    </location>
</feature>
<keyword evidence="1" id="KW-1133">Transmembrane helix</keyword>
<dbReference type="EMBL" id="PDVW01000003">
    <property type="protein sequence ID" value="POY51256.1"/>
    <property type="molecule type" value="Genomic_DNA"/>
</dbReference>
<dbReference type="AlphaFoldDB" id="A0A855MIQ1"/>
<evidence type="ECO:0000256" key="1">
    <source>
        <dbReference type="SAM" id="Phobius"/>
    </source>
</evidence>